<dbReference type="OrthoDB" id="9776324at2"/>
<evidence type="ECO:0000256" key="5">
    <source>
        <dbReference type="ARBA" id="ARBA00031636"/>
    </source>
</evidence>
<keyword evidence="6" id="KW-0812">Transmembrane</keyword>
<name>A0A3N0HYR0_9FIRM</name>
<dbReference type="InterPro" id="IPR002528">
    <property type="entry name" value="MATE_fam"/>
</dbReference>
<keyword evidence="8" id="KW-1185">Reference proteome</keyword>
<gene>
    <name evidence="7" type="ORF">EDX97_10145</name>
</gene>
<keyword evidence="6" id="KW-1133">Transmembrane helix</keyword>
<comment type="caution">
    <text evidence="7">The sequence shown here is derived from an EMBL/GenBank/DDBJ whole genome shotgun (WGS) entry which is preliminary data.</text>
</comment>
<comment type="function">
    <text evidence="1">Multidrug efflux pump.</text>
</comment>
<feature type="transmembrane region" description="Helical" evidence="6">
    <location>
        <begin position="47"/>
        <end position="66"/>
    </location>
</feature>
<dbReference type="GO" id="GO:0015297">
    <property type="term" value="F:antiporter activity"/>
    <property type="evidence" value="ECO:0007669"/>
    <property type="project" value="InterPro"/>
</dbReference>
<feature type="transmembrane region" description="Helical" evidence="6">
    <location>
        <begin position="119"/>
        <end position="137"/>
    </location>
</feature>
<protein>
    <recommendedName>
        <fullName evidence="3">Probable multidrug resistance protein NorM</fullName>
    </recommendedName>
    <alternativeName>
        <fullName evidence="5">Multidrug-efflux transporter</fullName>
    </alternativeName>
</protein>
<dbReference type="GO" id="GO:0042910">
    <property type="term" value="F:xenobiotic transmembrane transporter activity"/>
    <property type="evidence" value="ECO:0007669"/>
    <property type="project" value="InterPro"/>
</dbReference>
<dbReference type="Pfam" id="PF01554">
    <property type="entry name" value="MatE"/>
    <property type="match status" value="1"/>
</dbReference>
<organism evidence="7 8">
    <name type="scientific">Absicoccus porci</name>
    <dbReference type="NCBI Taxonomy" id="2486576"/>
    <lineage>
        <taxon>Bacteria</taxon>
        <taxon>Bacillati</taxon>
        <taxon>Bacillota</taxon>
        <taxon>Erysipelotrichia</taxon>
        <taxon>Erysipelotrichales</taxon>
        <taxon>Erysipelotrichaceae</taxon>
        <taxon>Absicoccus</taxon>
    </lineage>
</organism>
<reference evidence="7 8" key="1">
    <citation type="submission" date="2018-11" db="EMBL/GenBank/DDBJ databases">
        <title>Clostridium sp. nov., a member of the family Erysipelotrichaceae isolated from pig faeces.</title>
        <authorList>
            <person name="Chang Y.-H."/>
        </authorList>
    </citation>
    <scope>NUCLEOTIDE SEQUENCE [LARGE SCALE GENOMIC DNA]</scope>
    <source>
        <strain evidence="7 8">YH-panp20</strain>
    </source>
</reference>
<dbReference type="GO" id="GO:0005886">
    <property type="term" value="C:plasma membrane"/>
    <property type="evidence" value="ECO:0007669"/>
    <property type="project" value="TreeGrafter"/>
</dbReference>
<evidence type="ECO:0000256" key="2">
    <source>
        <dbReference type="ARBA" id="ARBA00010199"/>
    </source>
</evidence>
<accession>A0A3N0HYR0</accession>
<feature type="transmembrane region" description="Helical" evidence="6">
    <location>
        <begin position="219"/>
        <end position="239"/>
    </location>
</feature>
<feature type="transmembrane region" description="Helical" evidence="6">
    <location>
        <begin position="176"/>
        <end position="198"/>
    </location>
</feature>
<dbReference type="AlphaFoldDB" id="A0A3N0HYR0"/>
<evidence type="ECO:0000256" key="1">
    <source>
        <dbReference type="ARBA" id="ARBA00003408"/>
    </source>
</evidence>
<evidence type="ECO:0000256" key="4">
    <source>
        <dbReference type="ARBA" id="ARBA00022448"/>
    </source>
</evidence>
<dbReference type="InterPro" id="IPR050222">
    <property type="entry name" value="MATE_MdtK"/>
</dbReference>
<feature type="transmembrane region" description="Helical" evidence="6">
    <location>
        <begin position="78"/>
        <end position="107"/>
    </location>
</feature>
<evidence type="ECO:0000256" key="3">
    <source>
        <dbReference type="ARBA" id="ARBA00020268"/>
    </source>
</evidence>
<evidence type="ECO:0000313" key="8">
    <source>
        <dbReference type="Proteomes" id="UP000276568"/>
    </source>
</evidence>
<dbReference type="EMBL" id="RJQC01000004">
    <property type="protein sequence ID" value="RNM29350.1"/>
    <property type="molecule type" value="Genomic_DNA"/>
</dbReference>
<evidence type="ECO:0000256" key="6">
    <source>
        <dbReference type="SAM" id="Phobius"/>
    </source>
</evidence>
<dbReference type="Proteomes" id="UP000276568">
    <property type="component" value="Unassembled WGS sequence"/>
</dbReference>
<comment type="similarity">
    <text evidence="2">Belongs to the multi antimicrobial extrusion (MATE) (TC 2.A.66.1) family.</text>
</comment>
<dbReference type="PANTHER" id="PTHR43298:SF2">
    <property type="entry name" value="FMN_FAD EXPORTER YEEO-RELATED"/>
    <property type="match status" value="1"/>
</dbReference>
<dbReference type="PANTHER" id="PTHR43298">
    <property type="entry name" value="MULTIDRUG RESISTANCE PROTEIN NORM-RELATED"/>
    <property type="match status" value="1"/>
</dbReference>
<evidence type="ECO:0000313" key="7">
    <source>
        <dbReference type="EMBL" id="RNM29350.1"/>
    </source>
</evidence>
<keyword evidence="4" id="KW-0813">Transport</keyword>
<keyword evidence="6" id="KW-0472">Membrane</keyword>
<proteinExistence type="inferred from homology"/>
<feature type="transmembrane region" description="Helical" evidence="6">
    <location>
        <begin position="149"/>
        <end position="170"/>
    </location>
</feature>
<sequence length="265" mass="29839">MVINVASDWQQYTSTTLQHHRQHHYQSLYQCTEFCSCRCCLLCNESFFFLLIGACTGISVLFSQSYGKKDMDTFHRIFFQSLVFGTLASVLLAIFGIVGLPMILSLIDVPTHLVPLTKTYLIVIFIALPTTYLYNICSALMRSIGHSKTVLIILMISVLANTGLDLFLVAYWKQGIFGAAFDTALSQCVSAILSLWTIKHRFSWLMFTRKDCIFDRKMLYLILSIDSTLGFPTSAVVWMTCLCRLERSTTSASTIPIFPTPAAAR</sequence>